<proteinExistence type="predicted"/>
<organism evidence="1 2">
    <name type="scientific">Pedobacter westerhofensis</name>
    <dbReference type="NCBI Taxonomy" id="425512"/>
    <lineage>
        <taxon>Bacteria</taxon>
        <taxon>Pseudomonadati</taxon>
        <taxon>Bacteroidota</taxon>
        <taxon>Sphingobacteriia</taxon>
        <taxon>Sphingobacteriales</taxon>
        <taxon>Sphingobacteriaceae</taxon>
        <taxon>Pedobacter</taxon>
    </lineage>
</organism>
<keyword evidence="2" id="KW-1185">Reference proteome</keyword>
<dbReference type="EMBL" id="FXTN01000002">
    <property type="protein sequence ID" value="SMO45973.1"/>
    <property type="molecule type" value="Genomic_DNA"/>
</dbReference>
<evidence type="ECO:0000313" key="2">
    <source>
        <dbReference type="Proteomes" id="UP000320300"/>
    </source>
</evidence>
<name>A0A521BFV3_9SPHI</name>
<sequence length="312" mass="35034">MKPSLNLRNNLDTDYKVITKAAELIESGDFEDDQIVVLPVGGRKSAFAKDLENHSFYYSDSKRKDCLVIELNREGLYDMLPEGLFHQPPTGSSGFSEQEMIEDVQIRRAEEKDARKFFMPFEAELNHLRTILELYENKLDKRTTYNDLTRIFGAEWKEFELLDNEQSIIWMHLLPLISEKRNNLEFLGQLLSSLFKLNVKAALNDANLKRVPIAESMQFVLGAGSLGIDAVIGNSFLTDEEEVIISIGPADTDKLVRFMPGTPAACIIDLAVSYLIPVGNEVSIRLVADTANQLGSLGAESNNSFLGFTVYL</sequence>
<accession>A0A521BFV3</accession>
<dbReference type="Proteomes" id="UP000320300">
    <property type="component" value="Unassembled WGS sequence"/>
</dbReference>
<gene>
    <name evidence="1" type="ORF">SAMN06265348_102273</name>
</gene>
<dbReference type="AlphaFoldDB" id="A0A521BFV3"/>
<dbReference type="OrthoDB" id="1411058at2"/>
<evidence type="ECO:0000313" key="1">
    <source>
        <dbReference type="EMBL" id="SMO45973.1"/>
    </source>
</evidence>
<reference evidence="1 2" key="1">
    <citation type="submission" date="2017-05" db="EMBL/GenBank/DDBJ databases">
        <authorList>
            <person name="Varghese N."/>
            <person name="Submissions S."/>
        </authorList>
    </citation>
    <scope>NUCLEOTIDE SEQUENCE [LARGE SCALE GENOMIC DNA]</scope>
    <source>
        <strain evidence="1 2">DSM 19036</strain>
    </source>
</reference>
<dbReference type="RefSeq" id="WP_142526949.1">
    <property type="nucleotide sequence ID" value="NZ_CBCSJO010000003.1"/>
</dbReference>
<protein>
    <submittedName>
        <fullName evidence="1">Type VI secretion, VasB, ImpH, VC_A0111</fullName>
    </submittedName>
</protein>
<dbReference type="Pfam" id="PF06996">
    <property type="entry name" value="T6SS_TssG"/>
    <property type="match status" value="1"/>
</dbReference>
<dbReference type="InterPro" id="IPR010732">
    <property type="entry name" value="T6SS_TssG-like"/>
</dbReference>